<organism evidence="1 2">
    <name type="scientific">Dulcicalothrix desertica PCC 7102</name>
    <dbReference type="NCBI Taxonomy" id="232991"/>
    <lineage>
        <taxon>Bacteria</taxon>
        <taxon>Bacillati</taxon>
        <taxon>Cyanobacteriota</taxon>
        <taxon>Cyanophyceae</taxon>
        <taxon>Nostocales</taxon>
        <taxon>Calotrichaceae</taxon>
        <taxon>Dulcicalothrix</taxon>
    </lineage>
</organism>
<dbReference type="Pfam" id="PF11300">
    <property type="entry name" value="DUF3102"/>
    <property type="match status" value="1"/>
</dbReference>
<gene>
    <name evidence="1" type="ORF">DSM106972_044490</name>
</gene>
<dbReference type="RefSeq" id="WP_127082849.1">
    <property type="nucleotide sequence ID" value="NZ_RSCL01000011.1"/>
</dbReference>
<name>A0A433VDP9_9CYAN</name>
<dbReference type="Proteomes" id="UP000271624">
    <property type="component" value="Unassembled WGS sequence"/>
</dbReference>
<sequence>MKQDNLCSQPLTNLSTEQTLNFEYGLLESETQLVVQQRATEIKMLVRRSYQDIIDIGQKLIEVKQHLGHGNFRNWLQFEFNWSVSTATKFMQVALHFKCVNFTHLNIAVSSLYLLAAPSTPSEARIEVLERASNGENISYSKAKSIVNEYKKTIDIIRESNNRVKVIKPLQTTTETHSLSSPELEMNVVLKEKQSANTIKDIYNGSTQTLTAIKDQVAISHISDTALNEIAISIKSLTPEQLAKIIIIAANTGLSKSHLSAIITASQQVLNA</sequence>
<evidence type="ECO:0000313" key="1">
    <source>
        <dbReference type="EMBL" id="RUT04221.1"/>
    </source>
</evidence>
<reference evidence="1" key="2">
    <citation type="journal article" date="2019" name="Genome Biol. Evol.">
        <title>Day and night: Metabolic profiles and evolutionary relationships of six axenic non-marine cyanobacteria.</title>
        <authorList>
            <person name="Will S.E."/>
            <person name="Henke P."/>
            <person name="Boedeker C."/>
            <person name="Huang S."/>
            <person name="Brinkmann H."/>
            <person name="Rohde M."/>
            <person name="Jarek M."/>
            <person name="Friedl T."/>
            <person name="Seufert S."/>
            <person name="Schumacher M."/>
            <person name="Overmann J."/>
            <person name="Neumann-Schaal M."/>
            <person name="Petersen J."/>
        </authorList>
    </citation>
    <scope>NUCLEOTIDE SEQUENCE [LARGE SCALE GENOMIC DNA]</scope>
    <source>
        <strain evidence="1">PCC 7102</strain>
    </source>
</reference>
<proteinExistence type="predicted"/>
<dbReference type="AlphaFoldDB" id="A0A433VDP9"/>
<reference evidence="1" key="1">
    <citation type="submission" date="2018-12" db="EMBL/GenBank/DDBJ databases">
        <authorList>
            <person name="Will S."/>
            <person name="Neumann-Schaal M."/>
            <person name="Henke P."/>
        </authorList>
    </citation>
    <scope>NUCLEOTIDE SEQUENCE</scope>
    <source>
        <strain evidence="1">PCC 7102</strain>
    </source>
</reference>
<keyword evidence="2" id="KW-1185">Reference proteome</keyword>
<evidence type="ECO:0000313" key="2">
    <source>
        <dbReference type="Proteomes" id="UP000271624"/>
    </source>
</evidence>
<evidence type="ECO:0008006" key="3">
    <source>
        <dbReference type="Google" id="ProtNLM"/>
    </source>
</evidence>
<dbReference type="OrthoDB" id="479904at2"/>
<dbReference type="EMBL" id="RSCL01000011">
    <property type="protein sequence ID" value="RUT04221.1"/>
    <property type="molecule type" value="Genomic_DNA"/>
</dbReference>
<protein>
    <recommendedName>
        <fullName evidence="3">DUF3102 domain-containing protein</fullName>
    </recommendedName>
</protein>
<accession>A0A433VDP9</accession>
<dbReference type="InterPro" id="IPR021451">
    <property type="entry name" value="DUF3102"/>
</dbReference>
<comment type="caution">
    <text evidence="1">The sequence shown here is derived from an EMBL/GenBank/DDBJ whole genome shotgun (WGS) entry which is preliminary data.</text>
</comment>